<evidence type="ECO:0000256" key="3">
    <source>
        <dbReference type="ARBA" id="ARBA00012703"/>
    </source>
</evidence>
<comment type="pathway">
    <text evidence="1">Nucleotide-sugar biosynthesis; UDP-N-acetyl-alpha-D-glucosamine biosynthesis; N-acetyl-alpha-D-glucosamine 1-phosphate from alpha-D-glucosamine 6-phosphate (route I): step 1/2.</text>
</comment>
<dbReference type="SUPFAM" id="SSF50494">
    <property type="entry name" value="Trypsin-like serine proteases"/>
    <property type="match status" value="1"/>
</dbReference>
<dbReference type="EMBL" id="OC855099">
    <property type="protein sequence ID" value="CAD7621227.1"/>
    <property type="molecule type" value="Genomic_DNA"/>
</dbReference>
<evidence type="ECO:0000256" key="4">
    <source>
        <dbReference type="ARBA" id="ARBA00030011"/>
    </source>
</evidence>
<keyword evidence="11" id="KW-1185">Reference proteome</keyword>
<dbReference type="SUPFAM" id="SSF55729">
    <property type="entry name" value="Acyl-CoA N-acyltransferases (Nat)"/>
    <property type="match status" value="1"/>
</dbReference>
<dbReference type="EC" id="2.3.1.4" evidence="3"/>
<proteinExistence type="inferred from homology"/>
<dbReference type="SMART" id="SM00020">
    <property type="entry name" value="Tryp_SPc"/>
    <property type="match status" value="1"/>
</dbReference>
<comment type="catalytic activity">
    <reaction evidence="6">
        <text>D-glucosamine 6-phosphate + acetyl-CoA = N-acetyl-D-glucosamine 6-phosphate + CoA + H(+)</text>
        <dbReference type="Rhea" id="RHEA:10292"/>
        <dbReference type="ChEBI" id="CHEBI:15378"/>
        <dbReference type="ChEBI" id="CHEBI:57287"/>
        <dbReference type="ChEBI" id="CHEBI:57288"/>
        <dbReference type="ChEBI" id="CHEBI:57513"/>
        <dbReference type="ChEBI" id="CHEBI:58725"/>
        <dbReference type="EC" id="2.3.1.4"/>
    </reaction>
</comment>
<dbReference type="UniPathway" id="UPA00113">
    <property type="reaction ID" value="UER00529"/>
</dbReference>
<feature type="domain" description="Peptidase S1" evidence="8">
    <location>
        <begin position="34"/>
        <end position="283"/>
    </location>
</feature>
<dbReference type="CDD" id="cd04301">
    <property type="entry name" value="NAT_SF"/>
    <property type="match status" value="1"/>
</dbReference>
<evidence type="ECO:0000256" key="2">
    <source>
        <dbReference type="ARBA" id="ARBA00006048"/>
    </source>
</evidence>
<dbReference type="PANTHER" id="PTHR13355:SF11">
    <property type="entry name" value="GLUCOSAMINE 6-PHOSPHATE N-ACETYLTRANSFERASE"/>
    <property type="match status" value="1"/>
</dbReference>
<accession>A0A7R9PUL3</accession>
<dbReference type="CDD" id="cd00190">
    <property type="entry name" value="Tryp_SPc"/>
    <property type="match status" value="1"/>
</dbReference>
<dbReference type="GO" id="GO:0004343">
    <property type="term" value="F:glucosamine 6-phosphate N-acetyltransferase activity"/>
    <property type="evidence" value="ECO:0007669"/>
    <property type="project" value="UniProtKB-EC"/>
</dbReference>
<dbReference type="PROSITE" id="PS50240">
    <property type="entry name" value="TRYPSIN_DOM"/>
    <property type="match status" value="1"/>
</dbReference>
<dbReference type="OrthoDB" id="10039976at2759"/>
<evidence type="ECO:0000256" key="5">
    <source>
        <dbReference type="ARBA" id="ARBA00030832"/>
    </source>
</evidence>
<dbReference type="Pfam" id="PF00583">
    <property type="entry name" value="Acetyltransf_1"/>
    <property type="match status" value="1"/>
</dbReference>
<reference evidence="10" key="1">
    <citation type="submission" date="2020-11" db="EMBL/GenBank/DDBJ databases">
        <authorList>
            <person name="Tran Van P."/>
        </authorList>
    </citation>
    <scope>NUCLEOTIDE SEQUENCE</scope>
</reference>
<evidence type="ECO:0000256" key="7">
    <source>
        <dbReference type="SAM" id="Phobius"/>
    </source>
</evidence>
<dbReference type="Proteomes" id="UP000759131">
    <property type="component" value="Unassembled WGS sequence"/>
</dbReference>
<dbReference type="InterPro" id="IPR001314">
    <property type="entry name" value="Peptidase_S1A"/>
</dbReference>
<dbReference type="Pfam" id="PF00089">
    <property type="entry name" value="Trypsin"/>
    <property type="match status" value="1"/>
</dbReference>
<dbReference type="EMBL" id="CAJPIZ010000524">
    <property type="protein sequence ID" value="CAG2101657.1"/>
    <property type="molecule type" value="Genomic_DNA"/>
</dbReference>
<protein>
    <recommendedName>
        <fullName evidence="3">glucosamine-phosphate N-acetyltransferase</fullName>
        <ecNumber evidence="3">2.3.1.4</ecNumber>
    </recommendedName>
    <alternativeName>
        <fullName evidence="4">Phosphoglucosamine acetylase</fullName>
    </alternativeName>
    <alternativeName>
        <fullName evidence="5">Phosphoglucosamine transacetylase</fullName>
    </alternativeName>
</protein>
<keyword evidence="7" id="KW-0472">Membrane</keyword>
<dbReference type="InterPro" id="IPR001254">
    <property type="entry name" value="Trypsin_dom"/>
</dbReference>
<dbReference type="InterPro" id="IPR000182">
    <property type="entry name" value="GNAT_dom"/>
</dbReference>
<feature type="transmembrane region" description="Helical" evidence="7">
    <location>
        <begin position="374"/>
        <end position="393"/>
    </location>
</feature>
<dbReference type="PRINTS" id="PR00722">
    <property type="entry name" value="CHYMOTRYPSIN"/>
</dbReference>
<feature type="transmembrane region" description="Helical" evidence="7">
    <location>
        <begin position="306"/>
        <end position="327"/>
    </location>
</feature>
<evidence type="ECO:0000313" key="11">
    <source>
        <dbReference type="Proteomes" id="UP000759131"/>
    </source>
</evidence>
<keyword evidence="7" id="KW-0812">Transmembrane</keyword>
<dbReference type="GO" id="GO:0004252">
    <property type="term" value="F:serine-type endopeptidase activity"/>
    <property type="evidence" value="ECO:0007669"/>
    <property type="project" value="InterPro"/>
</dbReference>
<name>A0A7R9PUL3_9ACAR</name>
<gene>
    <name evidence="10" type="ORF">OSB1V03_LOCUS1701</name>
</gene>
<dbReference type="InterPro" id="IPR039143">
    <property type="entry name" value="GNPNAT1-like"/>
</dbReference>
<dbReference type="AlphaFoldDB" id="A0A7R9PUL3"/>
<dbReference type="GO" id="GO:0006508">
    <property type="term" value="P:proteolysis"/>
    <property type="evidence" value="ECO:0007669"/>
    <property type="project" value="InterPro"/>
</dbReference>
<dbReference type="Gene3D" id="2.40.10.10">
    <property type="entry name" value="Trypsin-like serine proteases"/>
    <property type="match status" value="1"/>
</dbReference>
<comment type="similarity">
    <text evidence="2">Belongs to the acetyltransferase family. GNA1 subfamily.</text>
</comment>
<organism evidence="10">
    <name type="scientific">Medioppia subpectinata</name>
    <dbReference type="NCBI Taxonomy" id="1979941"/>
    <lineage>
        <taxon>Eukaryota</taxon>
        <taxon>Metazoa</taxon>
        <taxon>Ecdysozoa</taxon>
        <taxon>Arthropoda</taxon>
        <taxon>Chelicerata</taxon>
        <taxon>Arachnida</taxon>
        <taxon>Acari</taxon>
        <taxon>Acariformes</taxon>
        <taxon>Sarcoptiformes</taxon>
        <taxon>Oribatida</taxon>
        <taxon>Brachypylina</taxon>
        <taxon>Oppioidea</taxon>
        <taxon>Oppiidae</taxon>
        <taxon>Medioppia</taxon>
    </lineage>
</organism>
<dbReference type="InterPro" id="IPR016181">
    <property type="entry name" value="Acyl_CoA_acyltransferase"/>
</dbReference>
<evidence type="ECO:0000259" key="9">
    <source>
        <dbReference type="PROSITE" id="PS51186"/>
    </source>
</evidence>
<dbReference type="InterPro" id="IPR009003">
    <property type="entry name" value="Peptidase_S1_PA"/>
</dbReference>
<dbReference type="GO" id="GO:0006048">
    <property type="term" value="P:UDP-N-acetylglucosamine biosynthetic process"/>
    <property type="evidence" value="ECO:0007669"/>
    <property type="project" value="UniProtKB-UniPathway"/>
</dbReference>
<sequence>MIGDYSDDIQLKSCGLSEPMDSTSPAETLASSRIIGGQKARSGEFPWMASIHIAKPSGDETIDQYCGGAIISPYWVLTVASCLTDIPIKWLSVWIGSTNKIQGQRHRVANITAPNGLKVSNGVDNIALIRLRTKVDPIVFDKGNGSRYYTANSVCLPVRNSTNTGQEMALFSGWGSVADTAAIAPLQQSNQNDLHKTDYVIDGTVSCGGDPKQVCGREFRHMACFGDGGSPLVQYDNNRAVLLGIYSHHRLLGSAGTGQLCPPAVQYFTRVSYYIDWILRTVGDDNRRLAEQSTVLMSEKSTINPYLLIIIAAIIASVSLAIVYYAMKNINITHIKQTLNMTGNTMNVSDGHHYHRQHTMDCRSIDLQMESMKLLFILTMIILCFLFAILYVLQHKYYAFAMKQTVKRLTKCYESQRTGLNSTTTSTTSANNFLPTYFRRPVNCPPPCYETRLGPQLKDYKLDLSVEKLMKSKDNVNNNGSKIKKNKLEFICIYNMDITLDHIMITSDITLDESSFLYGPQLLKTLDYSSAVTSPSQVGKHLVLRPLHCEDYKKGYTDLLSHLMTNVGPISEHQFKERFVEMKNDGKYYVTVIEDVTTGRIVSSATLYMEYKFVHNISMRGRIEDVVVDSGYRGQRLGQLAIETLKLMARELGCYKVTLDCRDHLSEWYRTLGFTAPVPSHSVTIRFFD</sequence>
<evidence type="ECO:0000259" key="8">
    <source>
        <dbReference type="PROSITE" id="PS50240"/>
    </source>
</evidence>
<keyword evidence="7" id="KW-1133">Transmembrane helix</keyword>
<dbReference type="InterPro" id="IPR043504">
    <property type="entry name" value="Peptidase_S1_PA_chymotrypsin"/>
</dbReference>
<feature type="domain" description="N-acetyltransferase" evidence="9">
    <location>
        <begin position="547"/>
        <end position="689"/>
    </location>
</feature>
<evidence type="ECO:0000256" key="6">
    <source>
        <dbReference type="ARBA" id="ARBA00048964"/>
    </source>
</evidence>
<dbReference type="PANTHER" id="PTHR13355">
    <property type="entry name" value="GLUCOSAMINE 6-PHOSPHATE N-ACETYLTRANSFERASE"/>
    <property type="match status" value="1"/>
</dbReference>
<dbReference type="PROSITE" id="PS51186">
    <property type="entry name" value="GNAT"/>
    <property type="match status" value="1"/>
</dbReference>
<dbReference type="Gene3D" id="3.40.630.30">
    <property type="match status" value="1"/>
</dbReference>
<evidence type="ECO:0000256" key="1">
    <source>
        <dbReference type="ARBA" id="ARBA00004832"/>
    </source>
</evidence>
<evidence type="ECO:0000313" key="10">
    <source>
        <dbReference type="EMBL" id="CAD7621227.1"/>
    </source>
</evidence>